<proteinExistence type="inferred from homology"/>
<evidence type="ECO:0000313" key="7">
    <source>
        <dbReference type="Proteomes" id="UP000002714"/>
    </source>
</evidence>
<dbReference type="GO" id="GO:0046872">
    <property type="term" value="F:metal ion binding"/>
    <property type="evidence" value="ECO:0007669"/>
    <property type="project" value="UniProtKB-KW"/>
</dbReference>
<keyword evidence="3" id="KW-0479">Metal-binding</keyword>
<dbReference type="GO" id="GO:0020037">
    <property type="term" value="F:heme binding"/>
    <property type="evidence" value="ECO:0007669"/>
    <property type="project" value="InterPro"/>
</dbReference>
<reference evidence="6 7" key="1">
    <citation type="journal article" date="2008" name="Appl. Environ. Microbiol.">
        <title>Genome of the epsilonproteobacterial chemolithoautotroph Sulfurimonas denitrificans.</title>
        <authorList>
            <person name="Sievert S.M."/>
            <person name="Scott K.M."/>
            <person name="Klotz M.G."/>
            <person name="Chain P.S.G."/>
            <person name="Hauser L.J."/>
            <person name="Hemp J."/>
            <person name="Huegler M."/>
            <person name="Land M."/>
            <person name="Lapidus A."/>
            <person name="Larimer F.W."/>
            <person name="Lucas S."/>
            <person name="Malfatti S.A."/>
            <person name="Meyer F."/>
            <person name="Paulsen I.T."/>
            <person name="Ren Q."/>
            <person name="Simon J."/>
            <person name="Bailey K."/>
            <person name="Diaz E."/>
            <person name="Fitzpatrick K.A."/>
            <person name="Glover B."/>
            <person name="Gwatney N."/>
            <person name="Korajkic A."/>
            <person name="Long A."/>
            <person name="Mobberley J.M."/>
            <person name="Pantry S.N."/>
            <person name="Pazder G."/>
            <person name="Peterson S."/>
            <person name="Quintanilla J.D."/>
            <person name="Sprinkle R."/>
            <person name="Stephens J."/>
            <person name="Thomas P."/>
            <person name="Vaughn R."/>
            <person name="Weber M.J."/>
            <person name="Wooten L.L."/>
        </authorList>
    </citation>
    <scope>NUCLEOTIDE SEQUENCE [LARGE SCALE GENOMIC DNA]</scope>
    <source>
        <strain evidence="7">ATCC 33889 / DSM 1251</strain>
    </source>
</reference>
<organism evidence="6 7">
    <name type="scientific">Sulfurimonas denitrificans (strain ATCC 33889 / DSM 1251)</name>
    <name type="common">Thiomicrospira denitrificans (strain ATCC 33889 / DSM 1251)</name>
    <dbReference type="NCBI Taxonomy" id="326298"/>
    <lineage>
        <taxon>Bacteria</taxon>
        <taxon>Pseudomonadati</taxon>
        <taxon>Campylobacterota</taxon>
        <taxon>Epsilonproteobacteria</taxon>
        <taxon>Campylobacterales</taxon>
        <taxon>Sulfurimonadaceae</taxon>
        <taxon>Sulfurimonas</taxon>
    </lineage>
</organism>
<keyword evidence="7" id="KW-1185">Reference proteome</keyword>
<gene>
    <name evidence="6" type="ordered locus">Suden_0993</name>
</gene>
<dbReference type="InterPro" id="IPR001486">
    <property type="entry name" value="Hemoglobin_trunc"/>
</dbReference>
<dbReference type="AlphaFoldDB" id="Q30RW0"/>
<comment type="similarity">
    <text evidence="5">Belongs to the truncated hemoglobin family. Group II subfamily.</text>
</comment>
<dbReference type="GO" id="GO:0005344">
    <property type="term" value="F:oxygen carrier activity"/>
    <property type="evidence" value="ECO:0007669"/>
    <property type="project" value="InterPro"/>
</dbReference>
<dbReference type="SUPFAM" id="SSF46458">
    <property type="entry name" value="Globin-like"/>
    <property type="match status" value="1"/>
</dbReference>
<keyword evidence="1" id="KW-0813">Transport</keyword>
<accession>Q30RW0</accession>
<dbReference type="Proteomes" id="UP000002714">
    <property type="component" value="Chromosome"/>
</dbReference>
<dbReference type="InterPro" id="IPR044203">
    <property type="entry name" value="GlbO/GLB3-like"/>
</dbReference>
<evidence type="ECO:0000256" key="5">
    <source>
        <dbReference type="ARBA" id="ARBA00034496"/>
    </source>
</evidence>
<evidence type="ECO:0000256" key="2">
    <source>
        <dbReference type="ARBA" id="ARBA00022617"/>
    </source>
</evidence>
<dbReference type="RefSeq" id="WP_011372623.1">
    <property type="nucleotide sequence ID" value="NC_007575.1"/>
</dbReference>
<dbReference type="GO" id="GO:0019825">
    <property type="term" value="F:oxygen binding"/>
    <property type="evidence" value="ECO:0007669"/>
    <property type="project" value="InterPro"/>
</dbReference>
<dbReference type="InterPro" id="IPR009050">
    <property type="entry name" value="Globin-like_sf"/>
</dbReference>
<keyword evidence="4" id="KW-0408">Iron</keyword>
<dbReference type="STRING" id="326298.Suden_0993"/>
<evidence type="ECO:0000256" key="3">
    <source>
        <dbReference type="ARBA" id="ARBA00022723"/>
    </source>
</evidence>
<name>Q30RW0_SULDN</name>
<dbReference type="InterPro" id="IPR012292">
    <property type="entry name" value="Globin/Proto"/>
</dbReference>
<dbReference type="KEGG" id="tdn:Suden_0993"/>
<evidence type="ECO:0000313" key="6">
    <source>
        <dbReference type="EMBL" id="ABB44271.1"/>
    </source>
</evidence>
<dbReference type="Pfam" id="PF01152">
    <property type="entry name" value="Bac_globin"/>
    <property type="match status" value="1"/>
</dbReference>
<dbReference type="eggNOG" id="COG2346">
    <property type="taxonomic scope" value="Bacteria"/>
</dbReference>
<sequence>MNYEITKACENEKVEFKNPSTALYEVLGYEGMRKLMYEFYERIYESNIAHFFPQDRDEFEEVKKKNTKFFIQICGGPSIYDEEMKQKDLNEYMIDIHKNFSIYEKSRDEWLGTFREVLKELHVDEEIKNDFWQYLDKFSKLTVNRYLRESAYV</sequence>
<dbReference type="OrthoDB" id="9790913at2"/>
<evidence type="ECO:0000256" key="4">
    <source>
        <dbReference type="ARBA" id="ARBA00023004"/>
    </source>
</evidence>
<evidence type="ECO:0000256" key="1">
    <source>
        <dbReference type="ARBA" id="ARBA00022448"/>
    </source>
</evidence>
<dbReference type="Gene3D" id="1.10.490.10">
    <property type="entry name" value="Globins"/>
    <property type="match status" value="1"/>
</dbReference>
<dbReference type="PANTHER" id="PTHR47366">
    <property type="entry name" value="TWO-ON-TWO HEMOGLOBIN-3"/>
    <property type="match status" value="1"/>
</dbReference>
<dbReference type="HOGENOM" id="CLU_103526_4_0_7"/>
<protein>
    <submittedName>
        <fullName evidence="6">Truncated hemoglobin</fullName>
    </submittedName>
</protein>
<dbReference type="EMBL" id="CP000153">
    <property type="protein sequence ID" value="ABB44271.1"/>
    <property type="molecule type" value="Genomic_DNA"/>
</dbReference>
<keyword evidence="2" id="KW-0349">Heme</keyword>